<evidence type="ECO:0000313" key="8">
    <source>
        <dbReference type="Proteomes" id="UP000253919"/>
    </source>
</evidence>
<organism evidence="7 8">
    <name type="scientific">Adhaeribacter pallidiroseus</name>
    <dbReference type="NCBI Taxonomy" id="2072847"/>
    <lineage>
        <taxon>Bacteria</taxon>
        <taxon>Pseudomonadati</taxon>
        <taxon>Bacteroidota</taxon>
        <taxon>Cytophagia</taxon>
        <taxon>Cytophagales</taxon>
        <taxon>Hymenobacteraceae</taxon>
        <taxon>Adhaeribacter</taxon>
    </lineage>
</organism>
<dbReference type="GO" id="GO:0008884">
    <property type="term" value="F:glutathionylspermidine amidase activity"/>
    <property type="evidence" value="ECO:0007669"/>
    <property type="project" value="UniProtKB-EC"/>
</dbReference>
<name>A0A369QJF2_9BACT</name>
<dbReference type="SUPFAM" id="SSF56059">
    <property type="entry name" value="Glutathione synthetase ATP-binding domain-like"/>
    <property type="match status" value="1"/>
</dbReference>
<keyword evidence="5" id="KW-0460">Magnesium</keyword>
<dbReference type="Pfam" id="PF03738">
    <property type="entry name" value="GSP_synth"/>
    <property type="match status" value="1"/>
</dbReference>
<evidence type="ECO:0000256" key="2">
    <source>
        <dbReference type="ARBA" id="ARBA00022723"/>
    </source>
</evidence>
<comment type="caution">
    <text evidence="7">The sequence shown here is derived from an EMBL/GenBank/DDBJ whole genome shotgun (WGS) entry which is preliminary data.</text>
</comment>
<dbReference type="GO" id="GO:0008885">
    <property type="term" value="F:glutathionylspermidine synthase activity"/>
    <property type="evidence" value="ECO:0007669"/>
    <property type="project" value="UniProtKB-EC"/>
</dbReference>
<dbReference type="EMBL" id="QASA01000001">
    <property type="protein sequence ID" value="RDC63356.1"/>
    <property type="molecule type" value="Genomic_DNA"/>
</dbReference>
<dbReference type="GO" id="GO:0046872">
    <property type="term" value="F:metal ion binding"/>
    <property type="evidence" value="ECO:0007669"/>
    <property type="project" value="UniProtKB-KW"/>
</dbReference>
<dbReference type="RefSeq" id="WP_115372677.1">
    <property type="nucleotide sequence ID" value="NZ_QASA01000001.1"/>
</dbReference>
<accession>A0A369QJF2</accession>
<keyword evidence="8" id="KW-1185">Reference proteome</keyword>
<evidence type="ECO:0000256" key="5">
    <source>
        <dbReference type="ARBA" id="ARBA00022842"/>
    </source>
</evidence>
<evidence type="ECO:0000313" key="7">
    <source>
        <dbReference type="EMBL" id="RDC63356.1"/>
    </source>
</evidence>
<dbReference type="OrthoDB" id="9765517at2"/>
<keyword evidence="1 7" id="KW-0436">Ligase</keyword>
<dbReference type="SUPFAM" id="SSF52440">
    <property type="entry name" value="PreATP-grasp domain"/>
    <property type="match status" value="1"/>
</dbReference>
<keyword evidence="7" id="KW-0378">Hydrolase</keyword>
<dbReference type="GO" id="GO:0005524">
    <property type="term" value="F:ATP binding"/>
    <property type="evidence" value="ECO:0007669"/>
    <property type="project" value="UniProtKB-KW"/>
</dbReference>
<dbReference type="AlphaFoldDB" id="A0A369QJF2"/>
<feature type="domain" description="Glutathionylspermidine synthase pre-ATP-grasp-like" evidence="6">
    <location>
        <begin position="29"/>
        <end position="401"/>
    </location>
</feature>
<dbReference type="Gene3D" id="3.30.1490.330">
    <property type="match status" value="1"/>
</dbReference>
<proteinExistence type="predicted"/>
<evidence type="ECO:0000256" key="3">
    <source>
        <dbReference type="ARBA" id="ARBA00022741"/>
    </source>
</evidence>
<keyword evidence="3" id="KW-0547">Nucleotide-binding</keyword>
<protein>
    <submittedName>
        <fullName evidence="7">Glutathionylspermidine amidase</fullName>
        <ecNumber evidence="7">3.5.1.78</ecNumber>
        <ecNumber evidence="7">6.3.1.8</ecNumber>
    </submittedName>
</protein>
<evidence type="ECO:0000256" key="1">
    <source>
        <dbReference type="ARBA" id="ARBA00022598"/>
    </source>
</evidence>
<dbReference type="InterPro" id="IPR016185">
    <property type="entry name" value="PreATP-grasp_dom_sf"/>
</dbReference>
<keyword evidence="4" id="KW-0067">ATP-binding</keyword>
<dbReference type="EC" id="3.5.1.78" evidence="7"/>
<reference evidence="7 8" key="1">
    <citation type="submission" date="2018-04" db="EMBL/GenBank/DDBJ databases">
        <title>Adhaeribacter sp. HMF7616 genome sequencing and assembly.</title>
        <authorList>
            <person name="Kang H."/>
            <person name="Kang J."/>
            <person name="Cha I."/>
            <person name="Kim H."/>
            <person name="Joh K."/>
        </authorList>
    </citation>
    <scope>NUCLEOTIDE SEQUENCE [LARGE SCALE GENOMIC DNA]</scope>
    <source>
        <strain evidence="7 8">HMF7616</strain>
    </source>
</reference>
<evidence type="ECO:0000256" key="4">
    <source>
        <dbReference type="ARBA" id="ARBA00022840"/>
    </source>
</evidence>
<gene>
    <name evidence="7" type="ORF">AHMF7616_01959</name>
</gene>
<evidence type="ECO:0000259" key="6">
    <source>
        <dbReference type="Pfam" id="PF03738"/>
    </source>
</evidence>
<dbReference type="EC" id="6.3.1.8" evidence="7"/>
<dbReference type="InterPro" id="IPR005494">
    <property type="entry name" value="GSPS_pre-ATP-grasp-like_dom"/>
</dbReference>
<sequence length="406" mass="45726">MANFLSESSYDGAADKSVRVITHQGNVNAVLQGLGWTWITEEGCANYLPGEAVLLPEKIADGLLNAATQLYDMMVAAVPENLPDAFLRVLDIPENLWPIIRLSWNDDRHWHIYGRFDLVQTAQGPKLLEFNADTATSIPETAVVQWASLAAAGKNDAAQASGLYEALVEQLSTWRTQNNDLAPNLVVTYIGESTEDRTNCEVMAQASREAGFEAYLFPIDALTFSTKGTERGVWGEVGKDEWLEFPFIFKLLPWEQIAWEEPELAEDLASLMLTRNVVVANPPYTLIWQSKGFLAWLWKAYPHHPLLLETSLEPIRGKYIRKPFFGREGQNVQVVDKQIIEEKEGEYGQQKVVYQAWVDLPQDDQGHFYQAGVFWAGEGCAIGLRREKGIITNLSQFLPHLLEVKR</sequence>
<keyword evidence="2" id="KW-0479">Metal-binding</keyword>
<dbReference type="Proteomes" id="UP000253919">
    <property type="component" value="Unassembled WGS sequence"/>
</dbReference>